<dbReference type="EMBL" id="GL732551">
    <property type="protein sequence ID" value="EFX79588.1"/>
    <property type="molecule type" value="Genomic_DNA"/>
</dbReference>
<feature type="domain" description="Plasmid pRiA4b Orf3-like" evidence="1">
    <location>
        <begin position="8"/>
        <end position="194"/>
    </location>
</feature>
<keyword evidence="3" id="KW-1185">Reference proteome</keyword>
<evidence type="ECO:0000259" key="1">
    <source>
        <dbReference type="Pfam" id="PF07929"/>
    </source>
</evidence>
<dbReference type="Proteomes" id="UP000000305">
    <property type="component" value="Unassembled WGS sequence"/>
</dbReference>
<dbReference type="KEGG" id="dpx:DAPPUDRAFT_231024"/>
<gene>
    <name evidence="2" type="ORF">DAPPUDRAFT_231024</name>
</gene>
<accession>E9GLX5</accession>
<dbReference type="InParanoid" id="E9GLX5"/>
<proteinExistence type="predicted"/>
<evidence type="ECO:0000313" key="2">
    <source>
        <dbReference type="EMBL" id="EFX79588.1"/>
    </source>
</evidence>
<reference evidence="2 3" key="1">
    <citation type="journal article" date="2011" name="Science">
        <title>The ecoresponsive genome of Daphnia pulex.</title>
        <authorList>
            <person name="Colbourne J.K."/>
            <person name="Pfrender M.E."/>
            <person name="Gilbert D."/>
            <person name="Thomas W.K."/>
            <person name="Tucker A."/>
            <person name="Oakley T.H."/>
            <person name="Tokishita S."/>
            <person name="Aerts A."/>
            <person name="Arnold G.J."/>
            <person name="Basu M.K."/>
            <person name="Bauer D.J."/>
            <person name="Caceres C.E."/>
            <person name="Carmel L."/>
            <person name="Casola C."/>
            <person name="Choi J.H."/>
            <person name="Detter J.C."/>
            <person name="Dong Q."/>
            <person name="Dusheyko S."/>
            <person name="Eads B.D."/>
            <person name="Frohlich T."/>
            <person name="Geiler-Samerotte K.A."/>
            <person name="Gerlach D."/>
            <person name="Hatcher P."/>
            <person name="Jogdeo S."/>
            <person name="Krijgsveld J."/>
            <person name="Kriventseva E.V."/>
            <person name="Kultz D."/>
            <person name="Laforsch C."/>
            <person name="Lindquist E."/>
            <person name="Lopez J."/>
            <person name="Manak J.R."/>
            <person name="Muller J."/>
            <person name="Pangilinan J."/>
            <person name="Patwardhan R.P."/>
            <person name="Pitluck S."/>
            <person name="Pritham E.J."/>
            <person name="Rechtsteiner A."/>
            <person name="Rho M."/>
            <person name="Rogozin I.B."/>
            <person name="Sakarya O."/>
            <person name="Salamov A."/>
            <person name="Schaack S."/>
            <person name="Shapiro H."/>
            <person name="Shiga Y."/>
            <person name="Skalitzky C."/>
            <person name="Smith Z."/>
            <person name="Souvorov A."/>
            <person name="Sung W."/>
            <person name="Tang Z."/>
            <person name="Tsuchiya D."/>
            <person name="Tu H."/>
            <person name="Vos H."/>
            <person name="Wang M."/>
            <person name="Wolf Y.I."/>
            <person name="Yamagata H."/>
            <person name="Yamada T."/>
            <person name="Ye Y."/>
            <person name="Shaw J.R."/>
            <person name="Andrews J."/>
            <person name="Crease T.J."/>
            <person name="Tang H."/>
            <person name="Lucas S.M."/>
            <person name="Robertson H.M."/>
            <person name="Bork P."/>
            <person name="Koonin E.V."/>
            <person name="Zdobnov E.M."/>
            <person name="Grigoriev I.V."/>
            <person name="Lynch M."/>
            <person name="Boore J.L."/>
        </authorList>
    </citation>
    <scope>NUCLEOTIDE SEQUENCE [LARGE SCALE GENOMIC DNA]</scope>
</reference>
<protein>
    <recommendedName>
        <fullName evidence="1">Plasmid pRiA4b Orf3-like domain-containing protein</fullName>
    </recommendedName>
</protein>
<evidence type="ECO:0000313" key="3">
    <source>
        <dbReference type="Proteomes" id="UP000000305"/>
    </source>
</evidence>
<dbReference type="Gene3D" id="3.10.290.30">
    <property type="entry name" value="MM3350-like"/>
    <property type="match status" value="1"/>
</dbReference>
<name>E9GLX5_DAPPU</name>
<organism evidence="2 3">
    <name type="scientific">Daphnia pulex</name>
    <name type="common">Water flea</name>
    <dbReference type="NCBI Taxonomy" id="6669"/>
    <lineage>
        <taxon>Eukaryota</taxon>
        <taxon>Metazoa</taxon>
        <taxon>Ecdysozoa</taxon>
        <taxon>Arthropoda</taxon>
        <taxon>Crustacea</taxon>
        <taxon>Branchiopoda</taxon>
        <taxon>Diplostraca</taxon>
        <taxon>Cladocera</taxon>
        <taxon>Anomopoda</taxon>
        <taxon>Daphniidae</taxon>
        <taxon>Daphnia</taxon>
    </lineage>
</organism>
<dbReference type="InterPro" id="IPR024047">
    <property type="entry name" value="MM3350-like_sf"/>
</dbReference>
<dbReference type="PANTHER" id="PTHR41878">
    <property type="entry name" value="LEXA REPRESSOR-RELATED"/>
    <property type="match status" value="1"/>
</dbReference>
<dbReference type="SUPFAM" id="SSF159941">
    <property type="entry name" value="MM3350-like"/>
    <property type="match status" value="1"/>
</dbReference>
<dbReference type="OrthoDB" id="407198at2759"/>
<dbReference type="OMA" id="HPEHESM"/>
<dbReference type="STRING" id="6669.E9GLX5"/>
<sequence>MAAQMSNIYQFKITLKRSKPPIWRRIQVPEDYTFWNLHVAIQQAMGWYSAEGNYHLHNFEIINPETSQKDLIGVEDKFSGYGDEIINEKKVKIAKYYSLSNKKANYEYDFGDGWEHEVLLENILPAVANTQYPKCIAGKRACPPEDCGGVGGYEDLLEIVANPTHKEHKERMEWLEGMGYAHNNQFKPEEFDPKSVSFEALGLCGALDGDDDDSE</sequence>
<dbReference type="Pfam" id="PF07929">
    <property type="entry name" value="PRiA4_ORF3"/>
    <property type="match status" value="1"/>
</dbReference>
<dbReference type="PANTHER" id="PTHR41878:SF1">
    <property type="entry name" value="TNPR PROTEIN"/>
    <property type="match status" value="1"/>
</dbReference>
<dbReference type="InterPro" id="IPR012912">
    <property type="entry name" value="Plasmid_pRiA4b_Orf3-like"/>
</dbReference>
<dbReference type="eggNOG" id="ENOG502S6II">
    <property type="taxonomic scope" value="Eukaryota"/>
</dbReference>
<dbReference type="HOGENOM" id="CLU_085055_0_1_1"/>
<dbReference type="AlphaFoldDB" id="E9GLX5"/>